<dbReference type="Proteomes" id="UP000756346">
    <property type="component" value="Unassembled WGS sequence"/>
</dbReference>
<dbReference type="CDD" id="cd07067">
    <property type="entry name" value="HP_PGM_like"/>
    <property type="match status" value="1"/>
</dbReference>
<dbReference type="SUPFAM" id="SSF53254">
    <property type="entry name" value="Phosphoglycerate mutase-like"/>
    <property type="match status" value="1"/>
</dbReference>
<dbReference type="GeneID" id="70180907"/>
<dbReference type="InterPro" id="IPR050275">
    <property type="entry name" value="PGM_Phosphatase"/>
</dbReference>
<dbReference type="GO" id="GO:0016791">
    <property type="term" value="F:phosphatase activity"/>
    <property type="evidence" value="ECO:0007669"/>
    <property type="project" value="TreeGrafter"/>
</dbReference>
<protein>
    <submittedName>
        <fullName evidence="1">Phosphoglycerate mutase</fullName>
    </submittedName>
</protein>
<evidence type="ECO:0000313" key="2">
    <source>
        <dbReference type="Proteomes" id="UP000756346"/>
    </source>
</evidence>
<evidence type="ECO:0000313" key="1">
    <source>
        <dbReference type="EMBL" id="KAH7025066.1"/>
    </source>
</evidence>
<dbReference type="AlphaFoldDB" id="A0A9P8XYD6"/>
<dbReference type="OrthoDB" id="496981at2759"/>
<proteinExistence type="predicted"/>
<name>A0A9P8XYD6_9PEZI</name>
<dbReference type="InterPro" id="IPR013078">
    <property type="entry name" value="His_Pase_superF_clade-1"/>
</dbReference>
<dbReference type="PANTHER" id="PTHR48100:SF54">
    <property type="entry name" value="PHOSPHATASE SPAC5H10.03-RELATED"/>
    <property type="match status" value="1"/>
</dbReference>
<dbReference type="GO" id="GO:0005737">
    <property type="term" value="C:cytoplasm"/>
    <property type="evidence" value="ECO:0007669"/>
    <property type="project" value="TreeGrafter"/>
</dbReference>
<sequence length="274" mass="30541">MTPTIHLVRHGQGYHNISIHSQHLRDPELTPLGEQQCFELRDSFPDHDKITHLVASPLRRTLSTCLVAFAPAVARTGKIIALPDSQELSLYDCDRGTDVETLRAEFGERVDLALVPPGWNSKGCEERQPTVANLIVRARRVRLWLRDLALTTTLAATGSNDTAEREGRDVQIVLVTHGGFLHFLIEDWDGIPQRKGTGWANAEIRSYTFADATGQDSEASLKETDSSWTRRRGQDVPLTVAEQLDLREAYSRALDAETAMVEKELAEMETSTVA</sequence>
<accession>A0A9P8XYD6</accession>
<keyword evidence="2" id="KW-1185">Reference proteome</keyword>
<dbReference type="EMBL" id="JAGTJQ010000009">
    <property type="protein sequence ID" value="KAH7025066.1"/>
    <property type="molecule type" value="Genomic_DNA"/>
</dbReference>
<dbReference type="Pfam" id="PF00300">
    <property type="entry name" value="His_Phos_1"/>
    <property type="match status" value="1"/>
</dbReference>
<dbReference type="PANTHER" id="PTHR48100">
    <property type="entry name" value="BROAD-SPECIFICITY PHOSPHATASE YOR283W-RELATED"/>
    <property type="match status" value="1"/>
</dbReference>
<dbReference type="Gene3D" id="3.40.50.1240">
    <property type="entry name" value="Phosphoglycerate mutase-like"/>
    <property type="match status" value="1"/>
</dbReference>
<comment type="caution">
    <text evidence="1">The sequence shown here is derived from an EMBL/GenBank/DDBJ whole genome shotgun (WGS) entry which is preliminary data.</text>
</comment>
<dbReference type="SMART" id="SM00855">
    <property type="entry name" value="PGAM"/>
    <property type="match status" value="1"/>
</dbReference>
<dbReference type="InterPro" id="IPR029033">
    <property type="entry name" value="His_PPase_superfam"/>
</dbReference>
<dbReference type="RefSeq" id="XP_046008614.1">
    <property type="nucleotide sequence ID" value="XM_046151361.1"/>
</dbReference>
<gene>
    <name evidence="1" type="ORF">B0I36DRAFT_274771</name>
</gene>
<reference evidence="1" key="1">
    <citation type="journal article" date="2021" name="Nat. Commun.">
        <title>Genetic determinants of endophytism in the Arabidopsis root mycobiome.</title>
        <authorList>
            <person name="Mesny F."/>
            <person name="Miyauchi S."/>
            <person name="Thiergart T."/>
            <person name="Pickel B."/>
            <person name="Atanasova L."/>
            <person name="Karlsson M."/>
            <person name="Huettel B."/>
            <person name="Barry K.W."/>
            <person name="Haridas S."/>
            <person name="Chen C."/>
            <person name="Bauer D."/>
            <person name="Andreopoulos W."/>
            <person name="Pangilinan J."/>
            <person name="LaButti K."/>
            <person name="Riley R."/>
            <person name="Lipzen A."/>
            <person name="Clum A."/>
            <person name="Drula E."/>
            <person name="Henrissat B."/>
            <person name="Kohler A."/>
            <person name="Grigoriev I.V."/>
            <person name="Martin F.M."/>
            <person name="Hacquard S."/>
        </authorList>
    </citation>
    <scope>NUCLEOTIDE SEQUENCE</scope>
    <source>
        <strain evidence="1">MPI-CAGE-CH-0230</strain>
    </source>
</reference>
<organism evidence="1 2">
    <name type="scientific">Microdochium trichocladiopsis</name>
    <dbReference type="NCBI Taxonomy" id="1682393"/>
    <lineage>
        <taxon>Eukaryota</taxon>
        <taxon>Fungi</taxon>
        <taxon>Dikarya</taxon>
        <taxon>Ascomycota</taxon>
        <taxon>Pezizomycotina</taxon>
        <taxon>Sordariomycetes</taxon>
        <taxon>Xylariomycetidae</taxon>
        <taxon>Xylariales</taxon>
        <taxon>Microdochiaceae</taxon>
        <taxon>Microdochium</taxon>
    </lineage>
</organism>